<gene>
    <name evidence="1" type="ORF">E4U60_007602</name>
</gene>
<accession>A0A9P7M3G8</accession>
<organism evidence="1 2">
    <name type="scientific">Claviceps pazoutovae</name>
    <dbReference type="NCBI Taxonomy" id="1649127"/>
    <lineage>
        <taxon>Eukaryota</taxon>
        <taxon>Fungi</taxon>
        <taxon>Dikarya</taxon>
        <taxon>Ascomycota</taxon>
        <taxon>Pezizomycotina</taxon>
        <taxon>Sordariomycetes</taxon>
        <taxon>Hypocreomycetidae</taxon>
        <taxon>Hypocreales</taxon>
        <taxon>Clavicipitaceae</taxon>
        <taxon>Claviceps</taxon>
    </lineage>
</organism>
<protein>
    <submittedName>
        <fullName evidence="1">Uncharacterized protein</fullName>
    </submittedName>
</protein>
<sequence length="136" mass="14605">MSAITLASAVMTAPFNHPQSVPLFDGSGDFKSWSRRLIRDYRRANGKEDPHPSSMIQALDNAIVGDAATFVGSNPLLSQIVEQADAFTATAEDLALFQCTLQDYYGVKSEASAAHDGPIPHVAQGDGESLDAYYAR</sequence>
<proteinExistence type="predicted"/>
<keyword evidence="2" id="KW-1185">Reference proteome</keyword>
<dbReference type="AlphaFoldDB" id="A0A9P7M3G8"/>
<evidence type="ECO:0000313" key="2">
    <source>
        <dbReference type="Proteomes" id="UP000706124"/>
    </source>
</evidence>
<reference evidence="1 2" key="1">
    <citation type="journal article" date="2020" name="bioRxiv">
        <title>Whole genome comparisons of ergot fungi reveals the divergence and evolution of species within the genus Claviceps are the result of varying mechanisms driving genome evolution and host range expansion.</title>
        <authorList>
            <person name="Wyka S.A."/>
            <person name="Mondo S.J."/>
            <person name="Liu M."/>
            <person name="Dettman J."/>
            <person name="Nalam V."/>
            <person name="Broders K.D."/>
        </authorList>
    </citation>
    <scope>NUCLEOTIDE SEQUENCE [LARGE SCALE GENOMIC DNA]</scope>
    <source>
        <strain evidence="1 2">CCC 1485</strain>
    </source>
</reference>
<comment type="caution">
    <text evidence="1">The sequence shown here is derived from an EMBL/GenBank/DDBJ whole genome shotgun (WGS) entry which is preliminary data.</text>
</comment>
<dbReference type="OrthoDB" id="5149237at2759"/>
<name>A0A9P7M3G8_9HYPO</name>
<feature type="non-terminal residue" evidence="1">
    <location>
        <position position="136"/>
    </location>
</feature>
<dbReference type="EMBL" id="SRPO01000885">
    <property type="protein sequence ID" value="KAG5928843.1"/>
    <property type="molecule type" value="Genomic_DNA"/>
</dbReference>
<evidence type="ECO:0000313" key="1">
    <source>
        <dbReference type="EMBL" id="KAG5928843.1"/>
    </source>
</evidence>
<dbReference type="Proteomes" id="UP000706124">
    <property type="component" value="Unassembled WGS sequence"/>
</dbReference>